<gene>
    <name evidence="1" type="ORF">LCGC14_1744670</name>
</gene>
<dbReference type="EMBL" id="LAZR01016010">
    <property type="protein sequence ID" value="KKM06365.1"/>
    <property type="molecule type" value="Genomic_DNA"/>
</dbReference>
<sequence length="122" mass="12442">MSTKHAGNAGEVKAAASVAGIKSWTLDQVFDVGETTSFDDVGVKAFLPTGSGWSGTFEGYKTGAPLAIGAIIAGEFLETQTATQKFTGNIILTGLHGATGHDGIVTYAYDFQGTGALVIPTA</sequence>
<comment type="caution">
    <text evidence="1">The sequence shown here is derived from an EMBL/GenBank/DDBJ whole genome shotgun (WGS) entry which is preliminary data.</text>
</comment>
<reference evidence="1" key="1">
    <citation type="journal article" date="2015" name="Nature">
        <title>Complex archaea that bridge the gap between prokaryotes and eukaryotes.</title>
        <authorList>
            <person name="Spang A."/>
            <person name="Saw J.H."/>
            <person name="Jorgensen S.L."/>
            <person name="Zaremba-Niedzwiedzka K."/>
            <person name="Martijn J."/>
            <person name="Lind A.E."/>
            <person name="van Eijk R."/>
            <person name="Schleper C."/>
            <person name="Guy L."/>
            <person name="Ettema T.J."/>
        </authorList>
    </citation>
    <scope>NUCLEOTIDE SEQUENCE</scope>
</reference>
<name>A0A0F9H5P6_9ZZZZ</name>
<organism evidence="1">
    <name type="scientific">marine sediment metagenome</name>
    <dbReference type="NCBI Taxonomy" id="412755"/>
    <lineage>
        <taxon>unclassified sequences</taxon>
        <taxon>metagenomes</taxon>
        <taxon>ecological metagenomes</taxon>
    </lineage>
</organism>
<accession>A0A0F9H5P6</accession>
<dbReference type="AlphaFoldDB" id="A0A0F9H5P6"/>
<proteinExistence type="predicted"/>
<evidence type="ECO:0000313" key="1">
    <source>
        <dbReference type="EMBL" id="KKM06365.1"/>
    </source>
</evidence>
<protein>
    <submittedName>
        <fullName evidence="1">Uncharacterized protein</fullName>
    </submittedName>
</protein>